<evidence type="ECO:0000313" key="2">
    <source>
        <dbReference type="EMBL" id="EPF32359.1"/>
    </source>
</evidence>
<protein>
    <submittedName>
        <fullName evidence="2">Uncharacterized protein</fullName>
    </submittedName>
</protein>
<evidence type="ECO:0000256" key="1">
    <source>
        <dbReference type="SAM" id="Coils"/>
    </source>
</evidence>
<dbReference type="AlphaFoldDB" id="S3L6B4"/>
<comment type="caution">
    <text evidence="2">The sequence shown here is derived from an EMBL/GenBank/DDBJ whole genome shotgun (WGS) entry which is preliminary data.</text>
</comment>
<organism evidence="2 3">
    <name type="scientific">Treponema maltophilum ATCC 51939</name>
    <dbReference type="NCBI Taxonomy" id="1125699"/>
    <lineage>
        <taxon>Bacteria</taxon>
        <taxon>Pseudomonadati</taxon>
        <taxon>Spirochaetota</taxon>
        <taxon>Spirochaetia</taxon>
        <taxon>Spirochaetales</taxon>
        <taxon>Treponemataceae</taxon>
        <taxon>Treponema</taxon>
    </lineage>
</organism>
<reference evidence="2 3" key="1">
    <citation type="submission" date="2013-04" db="EMBL/GenBank/DDBJ databases">
        <title>The Genome Sequence of Treponema maltophilum ATCC 51939.</title>
        <authorList>
            <consortium name="The Broad Institute Genomics Platform"/>
            <person name="Earl A."/>
            <person name="Ward D."/>
            <person name="Feldgarden M."/>
            <person name="Gevers D."/>
            <person name="Leonetti C."/>
            <person name="Blanton J.M."/>
            <person name="Dewhirst F.E."/>
            <person name="Izard J."/>
            <person name="Walker B."/>
            <person name="Young S."/>
            <person name="Zeng Q."/>
            <person name="Gargeya S."/>
            <person name="Fitzgerald M."/>
            <person name="Haas B."/>
            <person name="Abouelleil A."/>
            <person name="Allen A.W."/>
            <person name="Alvarado L."/>
            <person name="Arachchi H.M."/>
            <person name="Berlin A.M."/>
            <person name="Chapman S.B."/>
            <person name="Gainer-Dewar J."/>
            <person name="Goldberg J."/>
            <person name="Griggs A."/>
            <person name="Gujja S."/>
            <person name="Hansen M."/>
            <person name="Howarth C."/>
            <person name="Imamovic A."/>
            <person name="Ireland A."/>
            <person name="Larimer J."/>
            <person name="McCowan C."/>
            <person name="Murphy C."/>
            <person name="Pearson M."/>
            <person name="Poon T.W."/>
            <person name="Priest M."/>
            <person name="Roberts A."/>
            <person name="Saif S."/>
            <person name="Shea T."/>
            <person name="Sisk P."/>
            <person name="Sykes S."/>
            <person name="Wortman J."/>
            <person name="Nusbaum C."/>
            <person name="Birren B."/>
        </authorList>
    </citation>
    <scope>NUCLEOTIDE SEQUENCE [LARGE SCALE GENOMIC DNA]</scope>
    <source>
        <strain evidence="2 3">ATCC 51939</strain>
    </source>
</reference>
<sequence>MNRDQIKELLLSLENSDLDFEVIFSGKSSKKVNGLYKCETREIILHNKNFNTDNQLIYTAIHEYTHHLLYEAEAAQNGGLKPRKYAKAHGNAFWAKFHSLLEIAEKKGLYSIGLENSPELAELTERIKKDYLEKNGVLMQEFGRLLLKAHELCTAANIRYEDYIDRYLKIPRQAAHSIVQVSSADLNPAVGFENMKMLSAIRSKEKRAQAQERLEQGNSPDSVRAFMKKKAETVDIKTNLEREKLRLEKTIKTLSDRLEAVEESLAKL</sequence>
<feature type="coiled-coil region" evidence="1">
    <location>
        <begin position="237"/>
        <end position="264"/>
    </location>
</feature>
<dbReference type="OrthoDB" id="354698at2"/>
<dbReference type="RefSeq" id="WP_016524656.1">
    <property type="nucleotide sequence ID" value="NZ_KE332518.1"/>
</dbReference>
<dbReference type="PATRIC" id="fig|1125699.3.peg.356"/>
<proteinExistence type="predicted"/>
<dbReference type="STRING" id="1125699.HMPREF9194_00357"/>
<gene>
    <name evidence="2" type="ORF">HMPREF9194_00357</name>
</gene>
<dbReference type="HOGENOM" id="CLU_1034196_0_0_12"/>
<keyword evidence="1" id="KW-0175">Coiled coil</keyword>
<dbReference type="Proteomes" id="UP000014541">
    <property type="component" value="Unassembled WGS sequence"/>
</dbReference>
<keyword evidence="3" id="KW-1185">Reference proteome</keyword>
<dbReference type="eggNOG" id="ENOG5033RIG">
    <property type="taxonomic scope" value="Bacteria"/>
</dbReference>
<name>S3L6B4_TREMA</name>
<dbReference type="EMBL" id="ATFF01000002">
    <property type="protein sequence ID" value="EPF32359.1"/>
    <property type="molecule type" value="Genomic_DNA"/>
</dbReference>
<accession>S3L6B4</accession>
<evidence type="ECO:0000313" key="3">
    <source>
        <dbReference type="Proteomes" id="UP000014541"/>
    </source>
</evidence>